<protein>
    <submittedName>
        <fullName evidence="1">Uncharacterized protein</fullName>
    </submittedName>
</protein>
<accession>A0A2M7FBW1</accession>
<organism evidence="1 2">
    <name type="scientific">Candidatus Kaiserbacteria bacterium CG17_big_fil_post_rev_8_21_14_2_50_51_7</name>
    <dbReference type="NCBI Taxonomy" id="1974613"/>
    <lineage>
        <taxon>Bacteria</taxon>
        <taxon>Candidatus Kaiseribacteriota</taxon>
    </lineage>
</organism>
<reference evidence="2" key="1">
    <citation type="submission" date="2017-09" db="EMBL/GenBank/DDBJ databases">
        <title>Depth-based differentiation of microbial function through sediment-hosted aquifers and enrichment of novel symbionts in the deep terrestrial subsurface.</title>
        <authorList>
            <person name="Probst A.J."/>
            <person name="Ladd B."/>
            <person name="Jarett J.K."/>
            <person name="Geller-Mcgrath D.E."/>
            <person name="Sieber C.M.K."/>
            <person name="Emerson J.B."/>
            <person name="Anantharaman K."/>
            <person name="Thomas B.C."/>
            <person name="Malmstrom R."/>
            <person name="Stieglmeier M."/>
            <person name="Klingl A."/>
            <person name="Woyke T."/>
            <person name="Ryan C.M."/>
            <person name="Banfield J.F."/>
        </authorList>
    </citation>
    <scope>NUCLEOTIDE SEQUENCE [LARGE SCALE GENOMIC DNA]</scope>
</reference>
<evidence type="ECO:0000313" key="1">
    <source>
        <dbReference type="EMBL" id="PIV86943.1"/>
    </source>
</evidence>
<evidence type="ECO:0000313" key="2">
    <source>
        <dbReference type="Proteomes" id="UP000228497"/>
    </source>
</evidence>
<comment type="caution">
    <text evidence="1">The sequence shown here is derived from an EMBL/GenBank/DDBJ whole genome shotgun (WGS) entry which is preliminary data.</text>
</comment>
<proteinExistence type="predicted"/>
<name>A0A2M7FBW1_9BACT</name>
<gene>
    <name evidence="1" type="ORF">COW49_02430</name>
</gene>
<dbReference type="AlphaFoldDB" id="A0A2M7FBW1"/>
<sequence>MNVTKVRYDGTRVHIEWTTGDPDKPDVYSLGCRQAPKQEFIKSLATLTPSVINICELPKDYIVGMTVCGVSFSKSRGAMGATITALKTLNDSDVPLVLTTPHIPLAPGSETWAALDEVLRQSELYVNGERAQGAMF</sequence>
<dbReference type="Proteomes" id="UP000228497">
    <property type="component" value="Unassembled WGS sequence"/>
</dbReference>
<dbReference type="EMBL" id="PFFD01000111">
    <property type="protein sequence ID" value="PIV86943.1"/>
    <property type="molecule type" value="Genomic_DNA"/>
</dbReference>